<organism evidence="1 2">
    <name type="scientific">Sphingobium rhizovicinum</name>
    <dbReference type="NCBI Taxonomy" id="432308"/>
    <lineage>
        <taxon>Bacteria</taxon>
        <taxon>Pseudomonadati</taxon>
        <taxon>Pseudomonadota</taxon>
        <taxon>Alphaproteobacteria</taxon>
        <taxon>Sphingomonadales</taxon>
        <taxon>Sphingomonadaceae</taxon>
        <taxon>Sphingobium</taxon>
    </lineage>
</organism>
<comment type="caution">
    <text evidence="1">The sequence shown here is derived from an EMBL/GenBank/DDBJ whole genome shotgun (WGS) entry which is preliminary data.</text>
</comment>
<keyword evidence="2" id="KW-1185">Reference proteome</keyword>
<protein>
    <submittedName>
        <fullName evidence="1">DUF6445 family protein</fullName>
    </submittedName>
</protein>
<dbReference type="EMBL" id="JBHRVU010000004">
    <property type="protein sequence ID" value="MFC3441521.1"/>
    <property type="molecule type" value="Genomic_DNA"/>
</dbReference>
<dbReference type="Proteomes" id="UP001595681">
    <property type="component" value="Unassembled WGS sequence"/>
</dbReference>
<dbReference type="Pfam" id="PF20043">
    <property type="entry name" value="DUF6445"/>
    <property type="match status" value="1"/>
</dbReference>
<gene>
    <name evidence="1" type="ORF">ACFOKF_10030</name>
</gene>
<evidence type="ECO:0000313" key="2">
    <source>
        <dbReference type="Proteomes" id="UP001595681"/>
    </source>
</evidence>
<proteinExistence type="predicted"/>
<sequence>MTSHIGQERALLVSLDDALSDPQRVRAMASVACFAVDSPFYPGVRAPLPQGVAAEVERLSWPVLAEHFGCRRGLNIKNASFALTVTAPAQLRPPQRIPHYDGTSDSQFAALIHLGFDDLGGTGFFRHRSTGYESIGPERELSYFAALRSDLERFGRPKPSYIDESTAIYERIAVSSARFNRMILYRGNMLHSAMLRLPEGLSACPATGRLTITCFIDAD</sequence>
<name>A0ABV7NHB0_9SPHN</name>
<dbReference type="RefSeq" id="WP_380795431.1">
    <property type="nucleotide sequence ID" value="NZ_JBHRVU010000004.1"/>
</dbReference>
<accession>A0ABV7NHB0</accession>
<reference evidence="2" key="1">
    <citation type="journal article" date="2019" name="Int. J. Syst. Evol. Microbiol.">
        <title>The Global Catalogue of Microorganisms (GCM) 10K type strain sequencing project: providing services to taxonomists for standard genome sequencing and annotation.</title>
        <authorList>
            <consortium name="The Broad Institute Genomics Platform"/>
            <consortium name="The Broad Institute Genome Sequencing Center for Infectious Disease"/>
            <person name="Wu L."/>
            <person name="Ma J."/>
        </authorList>
    </citation>
    <scope>NUCLEOTIDE SEQUENCE [LARGE SCALE GENOMIC DNA]</scope>
    <source>
        <strain evidence="2">CCM 7491</strain>
    </source>
</reference>
<evidence type="ECO:0000313" key="1">
    <source>
        <dbReference type="EMBL" id="MFC3441521.1"/>
    </source>
</evidence>
<dbReference type="InterPro" id="IPR045617">
    <property type="entry name" value="DUF6445"/>
</dbReference>